<reference evidence="1 2" key="1">
    <citation type="submission" date="2019-04" db="EMBL/GenBank/DDBJ databases">
        <authorList>
            <person name="Li Y."/>
            <person name="Wang J."/>
        </authorList>
    </citation>
    <scope>NUCLEOTIDE SEQUENCE [LARGE SCALE GENOMIC DNA]</scope>
    <source>
        <strain evidence="1 2">DSM 14668</strain>
    </source>
</reference>
<sequence length="488" mass="50793">MRYRSLALLVPFSLAACGSEGDPSKPTAGTPASIHLDLARQDGPAPYPVEVTARVTSSDGKPVPGLSVEFTAEGGTAGAVAEVSPGAYRVTVEPTLAAGDAGEVVVRAKVADLSAEATAVVLPVVGAAWGQPERVPGLVNTAGTEDSAEVSPDGEWLIVSTYSPADLLCCIAGKDLPGCTGEAASPMSPTCNATHGPYAAPERPDMPGAGRILSPTKIDHTIPQLGVAQELFALPPVAAYGFRRQPDGSFAAPFVIAIDMNGYTYSPFGFTYLGAPKDGAASVLFAFDPLHGADTGPDLYQADVKLGAPVSLGKYSFENNFLIADPFPPTQLPLVPLDPFHSNPAFGHGYVWFDTEGPVEKDIFVAKPSGALPGATFSETVVAAISKPDVEEFQPFVDEAASKLYFSRGFRDISTSAYSGGDPALPASFGDPVVEIGLDALPDGPGDIVAVGEPSVARTGGGEEWLYFVYYVRREGHYDGSVGRVKKR</sequence>
<dbReference type="Proteomes" id="UP000309215">
    <property type="component" value="Unassembled WGS sequence"/>
</dbReference>
<dbReference type="RefSeq" id="WP_136927709.1">
    <property type="nucleotide sequence ID" value="NZ_SSMQ01000003.1"/>
</dbReference>
<dbReference type="AlphaFoldDB" id="A0A4U1JK84"/>
<accession>A0A4U1JK84</accession>
<dbReference type="OrthoDB" id="5484015at2"/>
<evidence type="ECO:0000313" key="2">
    <source>
        <dbReference type="Proteomes" id="UP000309215"/>
    </source>
</evidence>
<dbReference type="EMBL" id="SSMQ01000003">
    <property type="protein sequence ID" value="TKD12409.1"/>
    <property type="molecule type" value="Genomic_DNA"/>
</dbReference>
<gene>
    <name evidence="1" type="ORF">E8A74_04735</name>
</gene>
<name>A0A4U1JK84_9BACT</name>
<proteinExistence type="predicted"/>
<dbReference type="InterPro" id="IPR008964">
    <property type="entry name" value="Invasin/intimin_cell_adhesion"/>
</dbReference>
<evidence type="ECO:0000313" key="1">
    <source>
        <dbReference type="EMBL" id="TKD12409.1"/>
    </source>
</evidence>
<protein>
    <submittedName>
        <fullName evidence="1">Uncharacterized protein</fullName>
    </submittedName>
</protein>
<comment type="caution">
    <text evidence="1">The sequence shown here is derived from an EMBL/GenBank/DDBJ whole genome shotgun (WGS) entry which is preliminary data.</text>
</comment>
<keyword evidence="2" id="KW-1185">Reference proteome</keyword>
<dbReference type="PROSITE" id="PS51257">
    <property type="entry name" value="PROKAR_LIPOPROTEIN"/>
    <property type="match status" value="1"/>
</dbReference>
<organism evidence="1 2">
    <name type="scientific">Polyangium fumosum</name>
    <dbReference type="NCBI Taxonomy" id="889272"/>
    <lineage>
        <taxon>Bacteria</taxon>
        <taxon>Pseudomonadati</taxon>
        <taxon>Myxococcota</taxon>
        <taxon>Polyangia</taxon>
        <taxon>Polyangiales</taxon>
        <taxon>Polyangiaceae</taxon>
        <taxon>Polyangium</taxon>
    </lineage>
</organism>
<dbReference type="Gene3D" id="2.60.40.10">
    <property type="entry name" value="Immunoglobulins"/>
    <property type="match status" value="1"/>
</dbReference>
<dbReference type="InterPro" id="IPR013783">
    <property type="entry name" value="Ig-like_fold"/>
</dbReference>
<dbReference type="SUPFAM" id="SSF49373">
    <property type="entry name" value="Invasin/intimin cell-adhesion fragments"/>
    <property type="match status" value="1"/>
</dbReference>